<keyword evidence="2" id="KW-0472">Membrane</keyword>
<keyword evidence="2" id="KW-0812">Transmembrane</keyword>
<gene>
    <name evidence="3" type="ORF">EDB81DRAFT_415306</name>
</gene>
<feature type="transmembrane region" description="Helical" evidence="2">
    <location>
        <begin position="233"/>
        <end position="254"/>
    </location>
</feature>
<keyword evidence="2" id="KW-1133">Transmembrane helix</keyword>
<evidence type="ECO:0000313" key="3">
    <source>
        <dbReference type="EMBL" id="KAH7157178.1"/>
    </source>
</evidence>
<reference evidence="3" key="1">
    <citation type="journal article" date="2021" name="Nat. Commun.">
        <title>Genetic determinants of endophytism in the Arabidopsis root mycobiome.</title>
        <authorList>
            <person name="Mesny F."/>
            <person name="Miyauchi S."/>
            <person name="Thiergart T."/>
            <person name="Pickel B."/>
            <person name="Atanasova L."/>
            <person name="Karlsson M."/>
            <person name="Huettel B."/>
            <person name="Barry K.W."/>
            <person name="Haridas S."/>
            <person name="Chen C."/>
            <person name="Bauer D."/>
            <person name="Andreopoulos W."/>
            <person name="Pangilinan J."/>
            <person name="LaButti K."/>
            <person name="Riley R."/>
            <person name="Lipzen A."/>
            <person name="Clum A."/>
            <person name="Drula E."/>
            <person name="Henrissat B."/>
            <person name="Kohler A."/>
            <person name="Grigoriev I.V."/>
            <person name="Martin F.M."/>
            <person name="Hacquard S."/>
        </authorList>
    </citation>
    <scope>NUCLEOTIDE SEQUENCE</scope>
    <source>
        <strain evidence="3">MPI-CAGE-AT-0147</strain>
    </source>
</reference>
<comment type="caution">
    <text evidence="3">The sequence shown here is derived from an EMBL/GenBank/DDBJ whole genome shotgun (WGS) entry which is preliminary data.</text>
</comment>
<name>A0A9P9F878_9HYPO</name>
<keyword evidence="4" id="KW-1185">Reference proteome</keyword>
<proteinExistence type="predicted"/>
<dbReference type="Proteomes" id="UP000738349">
    <property type="component" value="Unassembled WGS sequence"/>
</dbReference>
<feature type="region of interest" description="Disordered" evidence="1">
    <location>
        <begin position="100"/>
        <end position="139"/>
    </location>
</feature>
<accession>A0A9P9F878</accession>
<evidence type="ECO:0000256" key="2">
    <source>
        <dbReference type="SAM" id="Phobius"/>
    </source>
</evidence>
<organism evidence="3 4">
    <name type="scientific">Dactylonectria macrodidyma</name>
    <dbReference type="NCBI Taxonomy" id="307937"/>
    <lineage>
        <taxon>Eukaryota</taxon>
        <taxon>Fungi</taxon>
        <taxon>Dikarya</taxon>
        <taxon>Ascomycota</taxon>
        <taxon>Pezizomycotina</taxon>
        <taxon>Sordariomycetes</taxon>
        <taxon>Hypocreomycetidae</taxon>
        <taxon>Hypocreales</taxon>
        <taxon>Nectriaceae</taxon>
        <taxon>Dactylonectria</taxon>
    </lineage>
</organism>
<feature type="transmembrane region" description="Helical" evidence="2">
    <location>
        <begin position="204"/>
        <end position="227"/>
    </location>
</feature>
<dbReference type="EMBL" id="JAGMUV010000005">
    <property type="protein sequence ID" value="KAH7157178.1"/>
    <property type="molecule type" value="Genomic_DNA"/>
</dbReference>
<protein>
    <submittedName>
        <fullName evidence="3">Uncharacterized protein</fullName>
    </submittedName>
</protein>
<evidence type="ECO:0000313" key="4">
    <source>
        <dbReference type="Proteomes" id="UP000738349"/>
    </source>
</evidence>
<sequence>MLFVCSSITRTCHRGFGCLFGHWMVLAFSVPGAGISLAGSERLPTGRQLPTTQPRPVTGRSCNSFIYPDTVNPSNKRASPCGGPLAEWLMFPLYRNGSRNGWVRPPSTGTRPGSADLTTRRQDRETNSPSETPPTPGWVAQVPSTGGICEASPRLEHGANEISKAKAGRAVVPSLRMVAGRRSRVGGLCFFDRFRVRIPRFSPFFPLLFLLYIFAFLILNSHCILYHESAMLFGYILVAVELKWMGAIASGFACSHLRYLWS</sequence>
<evidence type="ECO:0000256" key="1">
    <source>
        <dbReference type="SAM" id="MobiDB-lite"/>
    </source>
</evidence>
<dbReference type="AlphaFoldDB" id="A0A9P9F878"/>